<feature type="transmembrane region" description="Helical" evidence="1">
    <location>
        <begin position="6"/>
        <end position="25"/>
    </location>
</feature>
<sequence>MSAIEWLVILGGTAVIAWINWYFFLAQSREVAKEDSSWKRR</sequence>
<reference evidence="2" key="1">
    <citation type="submission" date="2022-10" db="EMBL/GenBank/DDBJ databases">
        <authorList>
            <person name="Koch H."/>
        </authorList>
    </citation>
    <scope>NUCLEOTIDE SEQUENCE</scope>
    <source>
        <strain evidence="2">DNF</strain>
    </source>
</reference>
<accession>A0AA86MVD5</accession>
<organism evidence="2 3">
    <name type="scientific">Nitrospira tepida</name>
    <dbReference type="NCBI Taxonomy" id="2973512"/>
    <lineage>
        <taxon>Bacteria</taxon>
        <taxon>Pseudomonadati</taxon>
        <taxon>Nitrospirota</taxon>
        <taxon>Nitrospiria</taxon>
        <taxon>Nitrospirales</taxon>
        <taxon>Nitrospiraceae</taxon>
        <taxon>Nitrospira</taxon>
    </lineage>
</organism>
<gene>
    <name evidence="2" type="ORF">DNFV4_00121</name>
</gene>
<evidence type="ECO:0000313" key="2">
    <source>
        <dbReference type="EMBL" id="CAI4029703.1"/>
    </source>
</evidence>
<keyword evidence="1" id="KW-0472">Membrane</keyword>
<dbReference type="Proteomes" id="UP001179121">
    <property type="component" value="Chromosome"/>
</dbReference>
<evidence type="ECO:0000313" key="3">
    <source>
        <dbReference type="Proteomes" id="UP001179121"/>
    </source>
</evidence>
<keyword evidence="1" id="KW-0812">Transmembrane</keyword>
<dbReference type="EMBL" id="OX365700">
    <property type="protein sequence ID" value="CAI4029703.1"/>
    <property type="molecule type" value="Genomic_DNA"/>
</dbReference>
<name>A0AA86MVD5_9BACT</name>
<dbReference type="KEGG" id="nti:DNFV4_00121"/>
<evidence type="ECO:0000256" key="1">
    <source>
        <dbReference type="SAM" id="Phobius"/>
    </source>
</evidence>
<proteinExistence type="predicted"/>
<dbReference type="RefSeq" id="WP_289266730.1">
    <property type="nucleotide sequence ID" value="NZ_OX365700.1"/>
</dbReference>
<keyword evidence="1" id="KW-1133">Transmembrane helix</keyword>
<keyword evidence="3" id="KW-1185">Reference proteome</keyword>
<protein>
    <submittedName>
        <fullName evidence="2">Uncharacterized protein</fullName>
    </submittedName>
</protein>
<dbReference type="AlphaFoldDB" id="A0AA86MVD5"/>